<proteinExistence type="predicted"/>
<dbReference type="Pfam" id="PF07650">
    <property type="entry name" value="KH_2"/>
    <property type="match status" value="1"/>
</dbReference>
<keyword evidence="2" id="KW-0963">Cytoplasm</keyword>
<evidence type="ECO:0000256" key="4">
    <source>
        <dbReference type="ARBA" id="ARBA00023015"/>
    </source>
</evidence>
<evidence type="ECO:0000313" key="9">
    <source>
        <dbReference type="Proteomes" id="UP000226712"/>
    </source>
</evidence>
<keyword evidence="1" id="KW-0806">Transcription termination</keyword>
<reference evidence="9" key="1">
    <citation type="submission" date="2017-09" db="EMBL/GenBank/DDBJ databases">
        <title>The Reconstruction of 2,631 Draft Metagenome-Assembled Genomes from the Global Oceans.</title>
        <authorList>
            <person name="Tully B.J."/>
            <person name="Graham E.D."/>
            <person name="Heidelberg J.F."/>
        </authorList>
    </citation>
    <scope>NUCLEOTIDE SEQUENCE [LARGE SCALE GENOMIC DNA]</scope>
</reference>
<comment type="caution">
    <text evidence="8">The sequence shown here is derived from an EMBL/GenBank/DDBJ whole genome shotgun (WGS) entry which is preliminary data.</text>
</comment>
<evidence type="ECO:0000259" key="7">
    <source>
        <dbReference type="Pfam" id="PF07650"/>
    </source>
</evidence>
<protein>
    <submittedName>
        <fullName evidence="8">NusA-like transcription termination signal-binding factor</fullName>
    </submittedName>
</protein>
<feature type="domain" description="KH type-2" evidence="7">
    <location>
        <begin position="17"/>
        <end position="67"/>
    </location>
</feature>
<evidence type="ECO:0000256" key="2">
    <source>
        <dbReference type="ARBA" id="ARBA00022490"/>
    </source>
</evidence>
<evidence type="ECO:0000256" key="6">
    <source>
        <dbReference type="PROSITE-ProRule" id="PRU00117"/>
    </source>
</evidence>
<name>A0A2D6LNX4_9ARCH</name>
<dbReference type="InterPro" id="IPR015946">
    <property type="entry name" value="KH_dom-like_a/b"/>
</dbReference>
<keyword evidence="5" id="KW-0804">Transcription</keyword>
<gene>
    <name evidence="8" type="ORF">CL944_00215</name>
</gene>
<dbReference type="EMBL" id="NZBD01000002">
    <property type="protein sequence ID" value="MAG17885.1"/>
    <property type="molecule type" value="Genomic_DNA"/>
</dbReference>
<sequence>MKIGFDEIRLINALDSIARVSAKDCFVEENTIVYLVPNEGMRKAIGKNGSTIEKVKKQLGKNIELYEYSSKPEEFFSKAFYKASVEGIEIKKMKQRNVAIVKTDNTNKRAILQNLGRLNKIKELAKRNYNIEEVRIR</sequence>
<dbReference type="InterPro" id="IPR010212">
    <property type="entry name" value="NusA_arc"/>
</dbReference>
<dbReference type="AlphaFoldDB" id="A0A2D6LNX4"/>
<dbReference type="GO" id="GO:0006353">
    <property type="term" value="P:DNA-templated transcription termination"/>
    <property type="evidence" value="ECO:0007669"/>
    <property type="project" value="UniProtKB-KW"/>
</dbReference>
<accession>A0A2D6LNX4</accession>
<dbReference type="InterPro" id="IPR004044">
    <property type="entry name" value="KH_dom_type_2"/>
</dbReference>
<evidence type="ECO:0000313" key="8">
    <source>
        <dbReference type="EMBL" id="MAG17885.1"/>
    </source>
</evidence>
<dbReference type="InterPro" id="IPR009019">
    <property type="entry name" value="KH_sf_prok-type"/>
</dbReference>
<dbReference type="PROSITE" id="PS50084">
    <property type="entry name" value="KH_TYPE_1"/>
    <property type="match status" value="1"/>
</dbReference>
<dbReference type="NCBIfam" id="TIGR01952">
    <property type="entry name" value="nusA_arch"/>
    <property type="match status" value="1"/>
</dbReference>
<evidence type="ECO:0000256" key="5">
    <source>
        <dbReference type="ARBA" id="ARBA00023163"/>
    </source>
</evidence>
<dbReference type="GO" id="GO:0003723">
    <property type="term" value="F:RNA binding"/>
    <property type="evidence" value="ECO:0007669"/>
    <property type="project" value="UniProtKB-UniRule"/>
</dbReference>
<evidence type="ECO:0000256" key="1">
    <source>
        <dbReference type="ARBA" id="ARBA00022472"/>
    </source>
</evidence>
<evidence type="ECO:0000256" key="3">
    <source>
        <dbReference type="ARBA" id="ARBA00022884"/>
    </source>
</evidence>
<dbReference type="Gene3D" id="3.30.300.20">
    <property type="match status" value="2"/>
</dbReference>
<organism evidence="8 9">
    <name type="scientific">Candidatus Iainarchaeum sp</name>
    <dbReference type="NCBI Taxonomy" id="3101447"/>
    <lineage>
        <taxon>Archaea</taxon>
        <taxon>Candidatus Iainarchaeota</taxon>
        <taxon>Candidatus Iainarchaeia</taxon>
        <taxon>Candidatus Iainarchaeales</taxon>
        <taxon>Candidatus Iainarchaeaceae</taxon>
        <taxon>Candidatus Iainarchaeum</taxon>
    </lineage>
</organism>
<dbReference type="SUPFAM" id="SSF54814">
    <property type="entry name" value="Prokaryotic type KH domain (KH-domain type II)"/>
    <property type="match status" value="1"/>
</dbReference>
<dbReference type="Proteomes" id="UP000226712">
    <property type="component" value="Unassembled WGS sequence"/>
</dbReference>
<keyword evidence="3 6" id="KW-0694">RNA-binding</keyword>
<keyword evidence="4" id="KW-0805">Transcription regulation</keyword>